<reference evidence="4" key="1">
    <citation type="journal article" date="2019" name="Int. J. Syst. Evol. Microbiol.">
        <title>The Global Catalogue of Microorganisms (GCM) 10K type strain sequencing project: providing services to taxonomists for standard genome sequencing and annotation.</title>
        <authorList>
            <consortium name="The Broad Institute Genomics Platform"/>
            <consortium name="The Broad Institute Genome Sequencing Center for Infectious Disease"/>
            <person name="Wu L."/>
            <person name="Ma J."/>
        </authorList>
    </citation>
    <scope>NUCLEOTIDE SEQUENCE [LARGE SCALE GENOMIC DNA]</scope>
    <source>
        <strain evidence="4">KACC 11904</strain>
    </source>
</reference>
<evidence type="ECO:0000313" key="3">
    <source>
        <dbReference type="EMBL" id="MFC5446999.1"/>
    </source>
</evidence>
<sequence length="194" mass="21464">MEAKFCMSCGAELEIRDVDGTMRRACTVCSFVHWGNYSVGVGALVMREGKMLLVRRAQEPGKGRWTNPGGYIEQHELIHDTIRREVLEETGVSAEVKRVVAVRDLPRNIHNLYVAFEMEYVDGEPVPDGVEVDAAGFYSLEEMQGLNVADFTRWLIDVAMHADSAGLVTDANPIVQMDGYGLYRVPAARAGIGD</sequence>
<protein>
    <submittedName>
        <fullName evidence="3">NUDIX hydrolase</fullName>
    </submittedName>
</protein>
<gene>
    <name evidence="3" type="ORF">ACFPOG_01875</name>
</gene>
<feature type="domain" description="Nudix hydrolase" evidence="2">
    <location>
        <begin position="36"/>
        <end position="161"/>
    </location>
</feature>
<dbReference type="PANTHER" id="PTHR43222:SF2">
    <property type="entry name" value="NUDIX HYDROLASE 23, CHLOROPLASTIC"/>
    <property type="match status" value="1"/>
</dbReference>
<dbReference type="Proteomes" id="UP001596044">
    <property type="component" value="Unassembled WGS sequence"/>
</dbReference>
<keyword evidence="4" id="KW-1185">Reference proteome</keyword>
<dbReference type="EMBL" id="JBHSMJ010000004">
    <property type="protein sequence ID" value="MFC5446999.1"/>
    <property type="molecule type" value="Genomic_DNA"/>
</dbReference>
<dbReference type="GO" id="GO:0016787">
    <property type="term" value="F:hydrolase activity"/>
    <property type="evidence" value="ECO:0007669"/>
    <property type="project" value="UniProtKB-KW"/>
</dbReference>
<dbReference type="Gene3D" id="2.20.70.10">
    <property type="match status" value="1"/>
</dbReference>
<proteinExistence type="predicted"/>
<dbReference type="Pfam" id="PF00293">
    <property type="entry name" value="NUDIX"/>
    <property type="match status" value="1"/>
</dbReference>
<evidence type="ECO:0000313" key="4">
    <source>
        <dbReference type="Proteomes" id="UP001596044"/>
    </source>
</evidence>
<evidence type="ECO:0000259" key="2">
    <source>
        <dbReference type="PROSITE" id="PS51462"/>
    </source>
</evidence>
<evidence type="ECO:0000256" key="1">
    <source>
        <dbReference type="ARBA" id="ARBA00022801"/>
    </source>
</evidence>
<accession>A0ABW0K1A8</accession>
<dbReference type="Gene3D" id="3.90.79.10">
    <property type="entry name" value="Nucleoside Triphosphate Pyrophosphohydrolase"/>
    <property type="match status" value="1"/>
</dbReference>
<dbReference type="PANTHER" id="PTHR43222">
    <property type="entry name" value="NUDIX HYDROLASE 23"/>
    <property type="match status" value="1"/>
</dbReference>
<dbReference type="InterPro" id="IPR015797">
    <property type="entry name" value="NUDIX_hydrolase-like_dom_sf"/>
</dbReference>
<dbReference type="SUPFAM" id="SSF55811">
    <property type="entry name" value="Nudix"/>
    <property type="match status" value="1"/>
</dbReference>
<comment type="caution">
    <text evidence="3">The sequence shown here is derived from an EMBL/GenBank/DDBJ whole genome shotgun (WGS) entry which is preliminary data.</text>
</comment>
<dbReference type="InterPro" id="IPR020084">
    <property type="entry name" value="NUDIX_hydrolase_CS"/>
</dbReference>
<organism evidence="3 4">
    <name type="scientific">Paenibacillus aestuarii</name>
    <dbReference type="NCBI Taxonomy" id="516965"/>
    <lineage>
        <taxon>Bacteria</taxon>
        <taxon>Bacillati</taxon>
        <taxon>Bacillota</taxon>
        <taxon>Bacilli</taxon>
        <taxon>Bacillales</taxon>
        <taxon>Paenibacillaceae</taxon>
        <taxon>Paenibacillus</taxon>
    </lineage>
</organism>
<keyword evidence="1 3" id="KW-0378">Hydrolase</keyword>
<dbReference type="RefSeq" id="WP_270880320.1">
    <property type="nucleotide sequence ID" value="NZ_JAQFVF010000033.1"/>
</dbReference>
<dbReference type="PROSITE" id="PS51462">
    <property type="entry name" value="NUDIX"/>
    <property type="match status" value="1"/>
</dbReference>
<dbReference type="InterPro" id="IPR000086">
    <property type="entry name" value="NUDIX_hydrolase_dom"/>
</dbReference>
<dbReference type="PROSITE" id="PS00893">
    <property type="entry name" value="NUDIX_BOX"/>
    <property type="match status" value="1"/>
</dbReference>
<name>A0ABW0K1A8_9BACL</name>